<keyword evidence="3 4" id="KW-0786">Thiamine pyrophosphate</keyword>
<dbReference type="InterPro" id="IPR011766">
    <property type="entry name" value="TPP_enzyme_TPP-bd"/>
</dbReference>
<evidence type="ECO:0000259" key="6">
    <source>
        <dbReference type="Pfam" id="PF02775"/>
    </source>
</evidence>
<dbReference type="Pfam" id="PF00205">
    <property type="entry name" value="TPP_enzyme_M"/>
    <property type="match status" value="1"/>
</dbReference>
<evidence type="ECO:0000256" key="2">
    <source>
        <dbReference type="ARBA" id="ARBA00007812"/>
    </source>
</evidence>
<dbReference type="OrthoDB" id="3203527at2"/>
<dbReference type="Pfam" id="PF02776">
    <property type="entry name" value="TPP_enzyme_N"/>
    <property type="match status" value="1"/>
</dbReference>
<dbReference type="PANTHER" id="PTHR18968:SF13">
    <property type="entry name" value="ACETOLACTATE SYNTHASE CATALYTIC SUBUNIT, MITOCHONDRIAL"/>
    <property type="match status" value="1"/>
</dbReference>
<evidence type="ECO:0000256" key="4">
    <source>
        <dbReference type="RuleBase" id="RU362132"/>
    </source>
</evidence>
<dbReference type="AlphaFoldDB" id="A0A554RID4"/>
<sequence length="530" mass="54792">MRIYEGLVRALRSAGADTVFGLMGDGNLDHVVTFSAAGGRFVPVLHEGGAVSMADGWSRTTGTIGVASVTHGPGFTNTLTALTEAARAHSRVLLLTGDTPEGSEHLQRFDLRSATELTGARYVRVTEEGAADQIAGALDQVRTGPGPVVLDVPLAVGGRELRGSVASALPDRGIDGTVLDEDALDAAVGALASSRRPVVLAGRGAVLSEARGSLLDLAARIGAPVATSLLAREYFAGDVRDLGIAGTLSDPSTLDLLLRSDCIVSFGASLNRFTMAEGALASGRGIVQVDLDKDAFGRHVRPDAVVQGDAAGVARAMVELLAEAGIQREDWHAGVPAPSAAAPPVAARGTVDAGAALDLLNRLLPAERLVVTDTGRFVYTAWRRLGVAHPSSFVHTLNFASIGLGVATGIGASAAHPDRLTVVVAGDGGGMMGLGELTTAVRERLPLLIVIVDDGSYGMEHHALRQAGLDTDYARTSWPSFADVARGYGAEAHTITDLDQLRDVLEHLPAVPAGPVLIDLVVDPEAMVAE</sequence>
<organism evidence="8 9">
    <name type="scientific">Aeromicrobium piscarium</name>
    <dbReference type="NCBI Taxonomy" id="2590901"/>
    <lineage>
        <taxon>Bacteria</taxon>
        <taxon>Bacillati</taxon>
        <taxon>Actinomycetota</taxon>
        <taxon>Actinomycetes</taxon>
        <taxon>Propionibacteriales</taxon>
        <taxon>Nocardioidaceae</taxon>
        <taxon>Aeromicrobium</taxon>
    </lineage>
</organism>
<dbReference type="Gene3D" id="3.40.50.970">
    <property type="match status" value="2"/>
</dbReference>
<dbReference type="InterPro" id="IPR029035">
    <property type="entry name" value="DHS-like_NAD/FAD-binding_dom"/>
</dbReference>
<dbReference type="PANTHER" id="PTHR18968">
    <property type="entry name" value="THIAMINE PYROPHOSPHATE ENZYMES"/>
    <property type="match status" value="1"/>
</dbReference>
<gene>
    <name evidence="8" type="ORF">FNM00_17800</name>
</gene>
<proteinExistence type="inferred from homology"/>
<dbReference type="InterPro" id="IPR045229">
    <property type="entry name" value="TPP_enz"/>
</dbReference>
<evidence type="ECO:0000259" key="5">
    <source>
        <dbReference type="Pfam" id="PF00205"/>
    </source>
</evidence>
<evidence type="ECO:0000256" key="3">
    <source>
        <dbReference type="ARBA" id="ARBA00023052"/>
    </source>
</evidence>
<protein>
    <submittedName>
        <fullName evidence="8">Thiamine pyrophosphate-binding protein</fullName>
    </submittedName>
</protein>
<comment type="similarity">
    <text evidence="2 4">Belongs to the TPP enzyme family.</text>
</comment>
<dbReference type="GO" id="GO:0000287">
    <property type="term" value="F:magnesium ion binding"/>
    <property type="evidence" value="ECO:0007669"/>
    <property type="project" value="InterPro"/>
</dbReference>
<dbReference type="Pfam" id="PF02775">
    <property type="entry name" value="TPP_enzyme_C"/>
    <property type="match status" value="1"/>
</dbReference>
<dbReference type="SUPFAM" id="SSF52518">
    <property type="entry name" value="Thiamin diphosphate-binding fold (THDP-binding)"/>
    <property type="match status" value="2"/>
</dbReference>
<evidence type="ECO:0000313" key="9">
    <source>
        <dbReference type="Proteomes" id="UP000316988"/>
    </source>
</evidence>
<feature type="domain" description="Thiamine pyrophosphate enzyme N-terminal TPP-binding" evidence="7">
    <location>
        <begin position="1"/>
        <end position="108"/>
    </location>
</feature>
<feature type="domain" description="Thiamine pyrophosphate enzyme TPP-binding" evidence="6">
    <location>
        <begin position="373"/>
        <end position="519"/>
    </location>
</feature>
<dbReference type="GO" id="GO:0050660">
    <property type="term" value="F:flavin adenine dinucleotide binding"/>
    <property type="evidence" value="ECO:0007669"/>
    <property type="project" value="TreeGrafter"/>
</dbReference>
<dbReference type="SUPFAM" id="SSF52467">
    <property type="entry name" value="DHS-like NAD/FAD-binding domain"/>
    <property type="match status" value="1"/>
</dbReference>
<dbReference type="GO" id="GO:0030976">
    <property type="term" value="F:thiamine pyrophosphate binding"/>
    <property type="evidence" value="ECO:0007669"/>
    <property type="project" value="InterPro"/>
</dbReference>
<accession>A0A554RID4</accession>
<comment type="cofactor">
    <cofactor evidence="1">
        <name>thiamine diphosphate</name>
        <dbReference type="ChEBI" id="CHEBI:58937"/>
    </cofactor>
</comment>
<dbReference type="Gene3D" id="3.40.50.1220">
    <property type="entry name" value="TPP-binding domain"/>
    <property type="match status" value="1"/>
</dbReference>
<dbReference type="CDD" id="cd07035">
    <property type="entry name" value="TPP_PYR_POX_like"/>
    <property type="match status" value="1"/>
</dbReference>
<dbReference type="PROSITE" id="PS00187">
    <property type="entry name" value="TPP_ENZYMES"/>
    <property type="match status" value="1"/>
</dbReference>
<dbReference type="RefSeq" id="WP_143914884.1">
    <property type="nucleotide sequence ID" value="NZ_VLNT01000028.1"/>
</dbReference>
<dbReference type="InterPro" id="IPR012001">
    <property type="entry name" value="Thiamin_PyroP_enz_TPP-bd_dom"/>
</dbReference>
<reference evidence="8 9" key="1">
    <citation type="submission" date="2019-07" db="EMBL/GenBank/DDBJ databases">
        <authorList>
            <person name="Zhao L.H."/>
        </authorList>
    </citation>
    <scope>NUCLEOTIDE SEQUENCE [LARGE SCALE GENOMIC DNA]</scope>
    <source>
        <strain evidence="8 9">Co35</strain>
    </source>
</reference>
<evidence type="ECO:0000313" key="8">
    <source>
        <dbReference type="EMBL" id="TSD53772.1"/>
    </source>
</evidence>
<dbReference type="Proteomes" id="UP000316988">
    <property type="component" value="Unassembled WGS sequence"/>
</dbReference>
<dbReference type="GO" id="GO:0009099">
    <property type="term" value="P:L-valine biosynthetic process"/>
    <property type="evidence" value="ECO:0007669"/>
    <property type="project" value="TreeGrafter"/>
</dbReference>
<dbReference type="GO" id="GO:0003984">
    <property type="term" value="F:acetolactate synthase activity"/>
    <property type="evidence" value="ECO:0007669"/>
    <property type="project" value="TreeGrafter"/>
</dbReference>
<evidence type="ECO:0000259" key="7">
    <source>
        <dbReference type="Pfam" id="PF02776"/>
    </source>
</evidence>
<dbReference type="InterPro" id="IPR000399">
    <property type="entry name" value="TPP-bd_CS"/>
</dbReference>
<dbReference type="InterPro" id="IPR012000">
    <property type="entry name" value="Thiamin_PyroP_enz_cen_dom"/>
</dbReference>
<dbReference type="GO" id="GO:0009097">
    <property type="term" value="P:isoleucine biosynthetic process"/>
    <property type="evidence" value="ECO:0007669"/>
    <property type="project" value="TreeGrafter"/>
</dbReference>
<name>A0A554RID4_9ACTN</name>
<dbReference type="InterPro" id="IPR029061">
    <property type="entry name" value="THDP-binding"/>
</dbReference>
<dbReference type="GO" id="GO:0005948">
    <property type="term" value="C:acetolactate synthase complex"/>
    <property type="evidence" value="ECO:0007669"/>
    <property type="project" value="TreeGrafter"/>
</dbReference>
<comment type="caution">
    <text evidence="8">The sequence shown here is derived from an EMBL/GenBank/DDBJ whole genome shotgun (WGS) entry which is preliminary data.</text>
</comment>
<dbReference type="EMBL" id="VLNT01000028">
    <property type="protein sequence ID" value="TSD53772.1"/>
    <property type="molecule type" value="Genomic_DNA"/>
</dbReference>
<dbReference type="CDD" id="cd00568">
    <property type="entry name" value="TPP_enzymes"/>
    <property type="match status" value="1"/>
</dbReference>
<keyword evidence="9" id="KW-1185">Reference proteome</keyword>
<evidence type="ECO:0000256" key="1">
    <source>
        <dbReference type="ARBA" id="ARBA00001964"/>
    </source>
</evidence>
<feature type="domain" description="Thiamine pyrophosphate enzyme central" evidence="5">
    <location>
        <begin position="184"/>
        <end position="316"/>
    </location>
</feature>